<evidence type="ECO:0000259" key="2">
    <source>
        <dbReference type="Pfam" id="PF08914"/>
    </source>
</evidence>
<keyword evidence="4" id="KW-1185">Reference proteome</keyword>
<dbReference type="OrthoDB" id="435460at2759"/>
<feature type="region of interest" description="Disordered" evidence="1">
    <location>
        <begin position="267"/>
        <end position="358"/>
    </location>
</feature>
<feature type="compositionally biased region" description="Basic residues" evidence="1">
    <location>
        <begin position="515"/>
        <end position="529"/>
    </location>
</feature>
<organism evidence="3 4">
    <name type="scientific">Chrysodeixis includens</name>
    <name type="common">Soybean looper</name>
    <name type="synonym">Pseudoplusia includens</name>
    <dbReference type="NCBI Taxonomy" id="689277"/>
    <lineage>
        <taxon>Eukaryota</taxon>
        <taxon>Metazoa</taxon>
        <taxon>Ecdysozoa</taxon>
        <taxon>Arthropoda</taxon>
        <taxon>Hexapoda</taxon>
        <taxon>Insecta</taxon>
        <taxon>Pterygota</taxon>
        <taxon>Neoptera</taxon>
        <taxon>Endopterygota</taxon>
        <taxon>Lepidoptera</taxon>
        <taxon>Glossata</taxon>
        <taxon>Ditrysia</taxon>
        <taxon>Noctuoidea</taxon>
        <taxon>Noctuidae</taxon>
        <taxon>Plusiinae</taxon>
        <taxon>Chrysodeixis</taxon>
    </lineage>
</organism>
<dbReference type="EMBL" id="LR824031">
    <property type="protein sequence ID" value="CAH0599430.1"/>
    <property type="molecule type" value="Genomic_DNA"/>
</dbReference>
<reference evidence="3" key="1">
    <citation type="submission" date="2021-12" db="EMBL/GenBank/DDBJ databases">
        <authorList>
            <person name="King R."/>
        </authorList>
    </citation>
    <scope>NUCLEOTIDE SEQUENCE</scope>
</reference>
<feature type="compositionally biased region" description="Basic and acidic residues" evidence="1">
    <location>
        <begin position="274"/>
        <end position="296"/>
    </location>
</feature>
<sequence length="621" mass="68085">MVSSYFVYGGGVWRELDTSTGAVRGWRRRARFVYVRRGRLQLARRRPVLRALQALARGEPSAAADGPRLAHLRKDESRVALESVRSRAPASSASAPMLHCCAHYNGCSGETSVSTARESVEQPGPGEAVRAPPRPPRPAARPGPRCSKPRAVQLHADSIELLSSSKPDSEMKKRPVDSEQDSSSSPRSKRPRISSGTTETGDTAEEECRELVIPEQDLAALRGFVARKHSSALERFDGDEQYRRALCYAVNPLVSVTRCRKLERMHRQQAASRAKPDIERVKREEPQASTSREARAKPRATYSELRRPQRSEVAEKMKQTTPAKQESKTKPPATKLTSPRKELPTKPVPATKGSASKHELIPPPVVLAHTAISKRPSAWRSKEYSSLEDHCIVSWVVCGERASQVNGNRLWQELQQQYPSLTGQERSWHSLRNRYLRYILPSLGALGLPPADVSRLRAAAATEPPPGRAPRRAPSAPAASPPLRNSPRLAAAASLHNGAASVDSDGSDDAPLSQHSKKAAVSRAARRSRSALSASSASEPGTASEHEQSAPRRSLRYSDVTRQFAARKRPAASDTSVTSDAARPTRTTRTSRAHDTSDSADDFAPQRPLRSRKLYNANARL</sequence>
<dbReference type="Proteomes" id="UP001154114">
    <property type="component" value="Chromosome 28"/>
</dbReference>
<feature type="compositionally biased region" description="Basic and acidic residues" evidence="1">
    <location>
        <begin position="167"/>
        <end position="177"/>
    </location>
</feature>
<evidence type="ECO:0000256" key="1">
    <source>
        <dbReference type="SAM" id="MobiDB-lite"/>
    </source>
</evidence>
<evidence type="ECO:0000313" key="3">
    <source>
        <dbReference type="EMBL" id="CAH0599430.1"/>
    </source>
</evidence>
<feature type="compositionally biased region" description="Basic and acidic residues" evidence="1">
    <location>
        <begin position="304"/>
        <end position="318"/>
    </location>
</feature>
<gene>
    <name evidence="3" type="ORF">CINC_LOCUS8726</name>
</gene>
<protein>
    <recommendedName>
        <fullName evidence="2">TERF2-interacting telomeric protein 1 Myb domain-containing protein</fullName>
    </recommendedName>
</protein>
<feature type="compositionally biased region" description="Low complexity" evidence="1">
    <location>
        <begin position="472"/>
        <end position="504"/>
    </location>
</feature>
<evidence type="ECO:0000313" key="4">
    <source>
        <dbReference type="Proteomes" id="UP001154114"/>
    </source>
</evidence>
<dbReference type="Pfam" id="PF08914">
    <property type="entry name" value="Myb_Rap1"/>
    <property type="match status" value="1"/>
</dbReference>
<feature type="region of interest" description="Disordered" evidence="1">
    <location>
        <begin position="113"/>
        <end position="206"/>
    </location>
</feature>
<accession>A0A9P0BX09</accession>
<feature type="region of interest" description="Disordered" evidence="1">
    <location>
        <begin position="457"/>
        <end position="621"/>
    </location>
</feature>
<dbReference type="AlphaFoldDB" id="A0A9P0BX09"/>
<dbReference type="Gene3D" id="1.10.10.60">
    <property type="entry name" value="Homeodomain-like"/>
    <property type="match status" value="1"/>
</dbReference>
<name>A0A9P0BX09_CHRIL</name>
<feature type="compositionally biased region" description="Low complexity" evidence="1">
    <location>
        <begin position="572"/>
        <end position="590"/>
    </location>
</feature>
<dbReference type="InterPro" id="IPR015010">
    <property type="entry name" value="TERF2IP_Myb"/>
</dbReference>
<proteinExistence type="predicted"/>
<feature type="domain" description="TERF2-interacting telomeric protein 1 Myb" evidence="2">
    <location>
        <begin position="384"/>
        <end position="439"/>
    </location>
</feature>
<feature type="compositionally biased region" description="Pro residues" evidence="1">
    <location>
        <begin position="132"/>
        <end position="141"/>
    </location>
</feature>